<dbReference type="EMBL" id="MU150380">
    <property type="protein sequence ID" value="KAF9457261.1"/>
    <property type="molecule type" value="Genomic_DNA"/>
</dbReference>
<dbReference type="Proteomes" id="UP000807353">
    <property type="component" value="Unassembled WGS sequence"/>
</dbReference>
<evidence type="ECO:0008006" key="3">
    <source>
        <dbReference type="Google" id="ProtNLM"/>
    </source>
</evidence>
<organism evidence="1 2">
    <name type="scientific">Collybia nuda</name>
    <dbReference type="NCBI Taxonomy" id="64659"/>
    <lineage>
        <taxon>Eukaryota</taxon>
        <taxon>Fungi</taxon>
        <taxon>Dikarya</taxon>
        <taxon>Basidiomycota</taxon>
        <taxon>Agaricomycotina</taxon>
        <taxon>Agaricomycetes</taxon>
        <taxon>Agaricomycetidae</taxon>
        <taxon>Agaricales</taxon>
        <taxon>Tricholomatineae</taxon>
        <taxon>Clitocybaceae</taxon>
        <taxon>Collybia</taxon>
    </lineage>
</organism>
<dbReference type="OrthoDB" id="2795673at2759"/>
<protein>
    <recommendedName>
        <fullName evidence="3">F-box domain-containing protein</fullName>
    </recommendedName>
</protein>
<dbReference type="AlphaFoldDB" id="A0A9P5XX91"/>
<evidence type="ECO:0000313" key="2">
    <source>
        <dbReference type="Proteomes" id="UP000807353"/>
    </source>
</evidence>
<reference evidence="1" key="1">
    <citation type="submission" date="2020-11" db="EMBL/GenBank/DDBJ databases">
        <authorList>
            <consortium name="DOE Joint Genome Institute"/>
            <person name="Ahrendt S."/>
            <person name="Riley R."/>
            <person name="Andreopoulos W."/>
            <person name="Labutti K."/>
            <person name="Pangilinan J."/>
            <person name="Ruiz-Duenas F.J."/>
            <person name="Barrasa J.M."/>
            <person name="Sanchez-Garcia M."/>
            <person name="Camarero S."/>
            <person name="Miyauchi S."/>
            <person name="Serrano A."/>
            <person name="Linde D."/>
            <person name="Babiker R."/>
            <person name="Drula E."/>
            <person name="Ayuso-Fernandez I."/>
            <person name="Pacheco R."/>
            <person name="Padilla G."/>
            <person name="Ferreira P."/>
            <person name="Barriuso J."/>
            <person name="Kellner H."/>
            <person name="Castanera R."/>
            <person name="Alfaro M."/>
            <person name="Ramirez L."/>
            <person name="Pisabarro A.G."/>
            <person name="Kuo A."/>
            <person name="Tritt A."/>
            <person name="Lipzen A."/>
            <person name="He G."/>
            <person name="Yan M."/>
            <person name="Ng V."/>
            <person name="Cullen D."/>
            <person name="Martin F."/>
            <person name="Rosso M.-N."/>
            <person name="Henrissat B."/>
            <person name="Hibbett D."/>
            <person name="Martinez A.T."/>
            <person name="Grigoriev I.V."/>
        </authorList>
    </citation>
    <scope>NUCLEOTIDE SEQUENCE</scope>
    <source>
        <strain evidence="1">CBS 247.69</strain>
    </source>
</reference>
<comment type="caution">
    <text evidence="1">The sequence shown here is derived from an EMBL/GenBank/DDBJ whole genome shotgun (WGS) entry which is preliminary data.</text>
</comment>
<proteinExistence type="predicted"/>
<evidence type="ECO:0000313" key="1">
    <source>
        <dbReference type="EMBL" id="KAF9457261.1"/>
    </source>
</evidence>
<accession>A0A9P5XX91</accession>
<name>A0A9P5XX91_9AGAR</name>
<sequence>MAVHLQNSLQSLSTIVPYPELPPELVHNIFHYAARRSTPFCLVLCQVSRWTRELALPHLYSTVIIKNHSASSDYIKYLGKYYFKFLQHDFQPTTALRSLWIAAVSDRVVSIFGKCDNVVHLALHADNIFWLVHASSSEWKVLSHEVITRKQDLHITVIDGKNWALTQFINVDPTLTTPLFSKISHLRLAKTKDYETDLTISHFTRLTHLAVPFYLPSHDLSALERTLAHKSLECLVVVIYVDLVTAEDRLRVDNWFKDKWVTGKRVSIVESTSKGIQEEWEEEVRGGKNIWSGGVRSTL</sequence>
<gene>
    <name evidence="1" type="ORF">BDZ94DRAFT_256391</name>
</gene>
<keyword evidence="2" id="KW-1185">Reference proteome</keyword>